<organism evidence="1">
    <name type="scientific">marine metagenome</name>
    <dbReference type="NCBI Taxonomy" id="408172"/>
    <lineage>
        <taxon>unclassified sequences</taxon>
        <taxon>metagenomes</taxon>
        <taxon>ecological metagenomes</taxon>
    </lineage>
</organism>
<name>A0A382G8G1_9ZZZZ</name>
<evidence type="ECO:0000313" key="1">
    <source>
        <dbReference type="EMBL" id="SVB71189.1"/>
    </source>
</evidence>
<accession>A0A382G8G1</accession>
<dbReference type="EMBL" id="UINC01053997">
    <property type="protein sequence ID" value="SVB71189.1"/>
    <property type="molecule type" value="Genomic_DNA"/>
</dbReference>
<dbReference type="AlphaFoldDB" id="A0A382G8G1"/>
<proteinExistence type="predicted"/>
<protein>
    <submittedName>
        <fullName evidence="1">Uncharacterized protein</fullName>
    </submittedName>
</protein>
<sequence length="30" mass="3474">MGELKDDIFLKGTFCDKEEDIKNKMLNGKI</sequence>
<gene>
    <name evidence="1" type="ORF">METZ01_LOCUS224043</name>
</gene>
<reference evidence="1" key="1">
    <citation type="submission" date="2018-05" db="EMBL/GenBank/DDBJ databases">
        <authorList>
            <person name="Lanie J.A."/>
            <person name="Ng W.-L."/>
            <person name="Kazmierczak K.M."/>
            <person name="Andrzejewski T.M."/>
            <person name="Davidsen T.M."/>
            <person name="Wayne K.J."/>
            <person name="Tettelin H."/>
            <person name="Glass J.I."/>
            <person name="Rusch D."/>
            <person name="Podicherti R."/>
            <person name="Tsui H.-C.T."/>
            <person name="Winkler M.E."/>
        </authorList>
    </citation>
    <scope>NUCLEOTIDE SEQUENCE</scope>
</reference>